<dbReference type="InterPro" id="IPR050838">
    <property type="entry name" value="Ketopantoate_reductase"/>
</dbReference>
<evidence type="ECO:0000256" key="3">
    <source>
        <dbReference type="ARBA" id="ARBA00007870"/>
    </source>
</evidence>
<dbReference type="Pfam" id="PF08546">
    <property type="entry name" value="ApbA_C"/>
    <property type="match status" value="1"/>
</dbReference>
<feature type="domain" description="Ketopantoate reductase N-terminal" evidence="12">
    <location>
        <begin position="3"/>
        <end position="150"/>
    </location>
</feature>
<dbReference type="Gene3D" id="3.40.50.720">
    <property type="entry name" value="NAD(P)-binding Rossmann-like Domain"/>
    <property type="match status" value="1"/>
</dbReference>
<sequence>MKVHLVGGGAIGLLCSYYLARAGKNISLLTRTAEQAEAIKEKGITVIHKEKEQAVSIHAMPLDEWRDQSSDCLILAVKSHQITSVLEIIRNNRINFDHILFLSNGMGHIPVIYELQTDSKAAVGVVEHGAVRKSLTSVHHTGAGRIRWSPINFSKKELDPLWENTSSIGFPVKAETDWMDMLQTKLIINVCINPLTAILKVKNGVLLENSYYKDLVRPLFNEAMRILNRNDYDEMWSLLAQVCEKTASNQSSMLTDLLKGIPTEIDSITGYLIKEARKNNVPHPYITFVHHAVKGLEV</sequence>
<comment type="similarity">
    <text evidence="3 11">Belongs to the ketopantoate reductase family.</text>
</comment>
<dbReference type="EMBL" id="JAWJAY010000001">
    <property type="protein sequence ID" value="MDV2885384.1"/>
    <property type="molecule type" value="Genomic_DNA"/>
</dbReference>
<dbReference type="SUPFAM" id="SSF48179">
    <property type="entry name" value="6-phosphogluconate dehydrogenase C-terminal domain-like"/>
    <property type="match status" value="1"/>
</dbReference>
<dbReference type="GO" id="GO:0005737">
    <property type="term" value="C:cytoplasm"/>
    <property type="evidence" value="ECO:0007669"/>
    <property type="project" value="TreeGrafter"/>
</dbReference>
<dbReference type="RefSeq" id="WP_323466593.1">
    <property type="nucleotide sequence ID" value="NZ_CP144224.1"/>
</dbReference>
<evidence type="ECO:0000256" key="4">
    <source>
        <dbReference type="ARBA" id="ARBA00013014"/>
    </source>
</evidence>
<keyword evidence="6 11" id="KW-0566">Pantothenate biosynthesis</keyword>
<evidence type="ECO:0000313" key="14">
    <source>
        <dbReference type="EMBL" id="MDV2885384.1"/>
    </source>
</evidence>
<evidence type="ECO:0000256" key="6">
    <source>
        <dbReference type="ARBA" id="ARBA00022655"/>
    </source>
</evidence>
<dbReference type="GO" id="GO:0008677">
    <property type="term" value="F:2-dehydropantoate 2-reductase activity"/>
    <property type="evidence" value="ECO:0007669"/>
    <property type="project" value="UniProtKB-EC"/>
</dbReference>
<dbReference type="Pfam" id="PF02558">
    <property type="entry name" value="ApbA"/>
    <property type="match status" value="1"/>
</dbReference>
<dbReference type="PANTHER" id="PTHR43765">
    <property type="entry name" value="2-DEHYDROPANTOATE 2-REDUCTASE-RELATED"/>
    <property type="match status" value="1"/>
</dbReference>
<evidence type="ECO:0000256" key="8">
    <source>
        <dbReference type="ARBA" id="ARBA00023002"/>
    </source>
</evidence>
<dbReference type="AlphaFoldDB" id="A0AAJ2NN31"/>
<dbReference type="InterPro" id="IPR036291">
    <property type="entry name" value="NAD(P)-bd_dom_sf"/>
</dbReference>
<comment type="caution">
    <text evidence="14">The sequence shown here is derived from an EMBL/GenBank/DDBJ whole genome shotgun (WGS) entry which is preliminary data.</text>
</comment>
<evidence type="ECO:0000256" key="7">
    <source>
        <dbReference type="ARBA" id="ARBA00022857"/>
    </source>
</evidence>
<dbReference type="PANTHER" id="PTHR43765:SF2">
    <property type="entry name" value="2-DEHYDROPANTOATE 2-REDUCTASE"/>
    <property type="match status" value="1"/>
</dbReference>
<dbReference type="EC" id="1.1.1.169" evidence="4 11"/>
<keyword evidence="8 11" id="KW-0560">Oxidoreductase</keyword>
<evidence type="ECO:0000256" key="10">
    <source>
        <dbReference type="ARBA" id="ARBA00048793"/>
    </source>
</evidence>
<comment type="pathway">
    <text evidence="2 11">Cofactor biosynthesis; (R)-pantothenate biosynthesis; (R)-pantoate from 3-methyl-2-oxobutanoate: step 2/2.</text>
</comment>
<reference evidence="14" key="1">
    <citation type="submission" date="2023-10" db="EMBL/GenBank/DDBJ databases">
        <title>Screening of Alkalihalophilus pseudofirmusBZ-TG-HK211 and Its Alleviation of Salt Stress on Rapeseed Growth.</title>
        <authorList>
            <person name="Zhao B."/>
            <person name="Guo T."/>
        </authorList>
    </citation>
    <scope>NUCLEOTIDE SEQUENCE</scope>
    <source>
        <strain evidence="14">BZ-TG-HK211</strain>
    </source>
</reference>
<evidence type="ECO:0000313" key="15">
    <source>
        <dbReference type="Proteomes" id="UP001285636"/>
    </source>
</evidence>
<evidence type="ECO:0000259" key="13">
    <source>
        <dbReference type="Pfam" id="PF08546"/>
    </source>
</evidence>
<evidence type="ECO:0000259" key="12">
    <source>
        <dbReference type="Pfam" id="PF02558"/>
    </source>
</evidence>
<gene>
    <name evidence="14" type="ORF">RYX45_09320</name>
</gene>
<evidence type="ECO:0000256" key="1">
    <source>
        <dbReference type="ARBA" id="ARBA00002919"/>
    </source>
</evidence>
<dbReference type="InterPro" id="IPR013752">
    <property type="entry name" value="KPA_reductase"/>
</dbReference>
<dbReference type="InterPro" id="IPR013328">
    <property type="entry name" value="6PGD_dom2"/>
</dbReference>
<dbReference type="InterPro" id="IPR008927">
    <property type="entry name" value="6-PGluconate_DH-like_C_sf"/>
</dbReference>
<name>A0AAJ2NN31_ALKPS</name>
<dbReference type="GO" id="GO:0015940">
    <property type="term" value="P:pantothenate biosynthetic process"/>
    <property type="evidence" value="ECO:0007669"/>
    <property type="project" value="UniProtKB-KW"/>
</dbReference>
<dbReference type="NCBIfam" id="TIGR00745">
    <property type="entry name" value="apbA_panE"/>
    <property type="match status" value="1"/>
</dbReference>
<proteinExistence type="inferred from homology"/>
<evidence type="ECO:0000256" key="11">
    <source>
        <dbReference type="RuleBase" id="RU362068"/>
    </source>
</evidence>
<dbReference type="InterPro" id="IPR003710">
    <property type="entry name" value="ApbA"/>
</dbReference>
<comment type="function">
    <text evidence="1 11">Catalyzes the NADPH-dependent reduction of ketopantoate into pantoic acid.</text>
</comment>
<dbReference type="SUPFAM" id="SSF51735">
    <property type="entry name" value="NAD(P)-binding Rossmann-fold domains"/>
    <property type="match status" value="1"/>
</dbReference>
<evidence type="ECO:0000256" key="9">
    <source>
        <dbReference type="ARBA" id="ARBA00032024"/>
    </source>
</evidence>
<evidence type="ECO:0000256" key="2">
    <source>
        <dbReference type="ARBA" id="ARBA00004994"/>
    </source>
</evidence>
<dbReference type="InterPro" id="IPR013332">
    <property type="entry name" value="KPR_N"/>
</dbReference>
<keyword evidence="7 11" id="KW-0521">NADP</keyword>
<organism evidence="14 15">
    <name type="scientific">Alkalihalophilus pseudofirmus</name>
    <name type="common">Bacillus pseudofirmus</name>
    <dbReference type="NCBI Taxonomy" id="79885"/>
    <lineage>
        <taxon>Bacteria</taxon>
        <taxon>Bacillati</taxon>
        <taxon>Bacillota</taxon>
        <taxon>Bacilli</taxon>
        <taxon>Bacillales</taxon>
        <taxon>Bacillaceae</taxon>
        <taxon>Alkalihalophilus</taxon>
    </lineage>
</organism>
<dbReference type="Gene3D" id="1.10.1040.10">
    <property type="entry name" value="N-(1-d-carboxylethyl)-l-norvaline Dehydrogenase, domain 2"/>
    <property type="match status" value="1"/>
</dbReference>
<comment type="catalytic activity">
    <reaction evidence="10 11">
        <text>(R)-pantoate + NADP(+) = 2-dehydropantoate + NADPH + H(+)</text>
        <dbReference type="Rhea" id="RHEA:16233"/>
        <dbReference type="ChEBI" id="CHEBI:11561"/>
        <dbReference type="ChEBI" id="CHEBI:15378"/>
        <dbReference type="ChEBI" id="CHEBI:15980"/>
        <dbReference type="ChEBI" id="CHEBI:57783"/>
        <dbReference type="ChEBI" id="CHEBI:58349"/>
        <dbReference type="EC" id="1.1.1.169"/>
    </reaction>
</comment>
<evidence type="ECO:0000256" key="5">
    <source>
        <dbReference type="ARBA" id="ARBA00019465"/>
    </source>
</evidence>
<dbReference type="GO" id="GO:0050661">
    <property type="term" value="F:NADP binding"/>
    <property type="evidence" value="ECO:0007669"/>
    <property type="project" value="TreeGrafter"/>
</dbReference>
<dbReference type="NCBIfam" id="NF005093">
    <property type="entry name" value="PRK06522.2-4"/>
    <property type="match status" value="1"/>
</dbReference>
<accession>A0AAJ2NN31</accession>
<dbReference type="Proteomes" id="UP001285636">
    <property type="component" value="Unassembled WGS sequence"/>
</dbReference>
<protein>
    <recommendedName>
        <fullName evidence="5 11">2-dehydropantoate 2-reductase</fullName>
        <ecNumber evidence="4 11">1.1.1.169</ecNumber>
    </recommendedName>
    <alternativeName>
        <fullName evidence="9 11">Ketopantoate reductase</fullName>
    </alternativeName>
</protein>
<feature type="domain" description="Ketopantoate reductase C-terminal" evidence="13">
    <location>
        <begin position="177"/>
        <end position="297"/>
    </location>
</feature>